<evidence type="ECO:0000256" key="2">
    <source>
        <dbReference type="ARBA" id="ARBA00008077"/>
    </source>
</evidence>
<accession>A0A834Y528</accession>
<feature type="disulfide bond" evidence="15">
    <location>
        <begin position="100"/>
        <end position="124"/>
    </location>
</feature>
<keyword evidence="11 15" id="KW-1015">Disulfide bond</keyword>
<keyword evidence="4" id="KW-0217">Developmental protein</keyword>
<dbReference type="GO" id="GO:0004930">
    <property type="term" value="F:G protein-coupled receptor activity"/>
    <property type="evidence" value="ECO:0007669"/>
    <property type="project" value="UniProtKB-KW"/>
</dbReference>
<keyword evidence="7 18" id="KW-0732">Signal</keyword>
<dbReference type="InterPro" id="IPR036790">
    <property type="entry name" value="Frizzled_dom_sf"/>
</dbReference>
<feature type="signal peptide" evidence="18">
    <location>
        <begin position="1"/>
        <end position="19"/>
    </location>
</feature>
<evidence type="ECO:0000256" key="11">
    <source>
        <dbReference type="ARBA" id="ARBA00023157"/>
    </source>
</evidence>
<evidence type="ECO:0000256" key="7">
    <source>
        <dbReference type="ARBA" id="ARBA00022729"/>
    </source>
</evidence>
<dbReference type="GO" id="GO:0060070">
    <property type="term" value="P:canonical Wnt signaling pathway"/>
    <property type="evidence" value="ECO:0007669"/>
    <property type="project" value="TreeGrafter"/>
</dbReference>
<dbReference type="FunFam" id="1.10.2000.10:FF:000008">
    <property type="entry name" value="Frizzled receptor 4"/>
    <property type="match status" value="1"/>
</dbReference>
<evidence type="ECO:0000256" key="10">
    <source>
        <dbReference type="ARBA" id="ARBA00023136"/>
    </source>
</evidence>
<evidence type="ECO:0000256" key="15">
    <source>
        <dbReference type="PROSITE-ProRule" id="PRU00090"/>
    </source>
</evidence>
<feature type="disulfide bond" evidence="15">
    <location>
        <begin position="32"/>
        <end position="78"/>
    </location>
</feature>
<comment type="similarity">
    <text evidence="2">Belongs to the G-protein coupled receptor Fz/Smo family.</text>
</comment>
<evidence type="ECO:0000313" key="22">
    <source>
        <dbReference type="Proteomes" id="UP000639338"/>
    </source>
</evidence>
<evidence type="ECO:0000256" key="3">
    <source>
        <dbReference type="ARBA" id="ARBA00018149"/>
    </source>
</evidence>
<evidence type="ECO:0000256" key="6">
    <source>
        <dbReference type="ARBA" id="ARBA00022692"/>
    </source>
</evidence>
<dbReference type="PANTHER" id="PTHR11309">
    <property type="entry name" value="FRIZZLED"/>
    <property type="match status" value="1"/>
</dbReference>
<dbReference type="EMBL" id="JACMRX010000001">
    <property type="protein sequence ID" value="KAF7997329.1"/>
    <property type="molecule type" value="Genomic_DNA"/>
</dbReference>
<feature type="disulfide bond" evidence="15">
    <location>
        <begin position="24"/>
        <end position="85"/>
    </location>
</feature>
<dbReference type="InterPro" id="IPR020067">
    <property type="entry name" value="Frizzled_dom"/>
</dbReference>
<comment type="caution">
    <text evidence="21">The sequence shown here is derived from an EMBL/GenBank/DDBJ whole genome shotgun (WGS) entry which is preliminary data.</text>
</comment>
<sequence>MFWWLLLLLMMMMTQSGLSTHGVCEPIRIEMCQRLGYNVTTMPNLVGHELQTDADFTLKTFKPLIEYGCSGELPLFLCSVYVPMCTEKVPSPIGPCRGLCEQVRDQCYPVLEGFGFPWPAALNCSKFPPKNDHQHMCMEGPGKPGPMHSKPIGGCTGYAYSDKYIIINRTGRCAPICDANILWSTSDKQTTETWMTILVIISLVSCVTAVVRTFMPATSRSSTGETAIKWLTICHVIVAIGYLVRVIVGRTNIACSPTSTSLMSKISQEQIIHQQHHLTQDGLSNAYCAIVFIFHYYFGSVASAWWVVVCGWCYQSIKKSIRISDGKGTKDDFGPEKGCSKLGAFAAWILPGVHTLAVFITRDVDADELTGSCFAGQQKTRSLLFLVLIPQFLYITIGLTFLICGLATMLFRRPPIKTTIQPQINQIHTNPLVRQRELRSPIDNQRQQKWLLRHVCGFALTYLIIMILLLCITTYEWLKRDSWLVSSKPTDTKYERSRPSFYIFLFKLTLTLGSGAVAALWILLPSITNILCKISPYKQSPQKCYPQQCNLSVTHCYTPTSTTSLPHQNQHLGYISPSFNSHYSHNHQRSMSLPHRSHKKPRKHRKYHSGSETQV</sequence>
<comment type="subcellular location">
    <subcellularLocation>
        <location evidence="1">Membrane</location>
        <topology evidence="1">Multi-pass membrane protein</topology>
    </subcellularLocation>
</comment>
<protein>
    <recommendedName>
        <fullName evidence="3">Frizzled-4</fullName>
    </recommendedName>
</protein>
<evidence type="ECO:0000256" key="4">
    <source>
        <dbReference type="ARBA" id="ARBA00022473"/>
    </source>
</evidence>
<feature type="domain" description="FZ" evidence="19">
    <location>
        <begin position="19"/>
        <end position="140"/>
    </location>
</feature>
<dbReference type="Gene3D" id="1.10.2000.10">
    <property type="entry name" value="Frizzled cysteine-rich domain"/>
    <property type="match status" value="1"/>
</dbReference>
<dbReference type="AlphaFoldDB" id="A0A834Y528"/>
<dbReference type="SMART" id="SM01330">
    <property type="entry name" value="Frizzled"/>
    <property type="match status" value="1"/>
</dbReference>
<keyword evidence="13" id="KW-0325">Glycoprotein</keyword>
<feature type="disulfide bond" evidence="15">
    <location>
        <begin position="96"/>
        <end position="137"/>
    </location>
</feature>
<dbReference type="InterPro" id="IPR000539">
    <property type="entry name" value="Frizzled/Smoothened_7TM"/>
</dbReference>
<proteinExistence type="inferred from homology"/>
<dbReference type="SMART" id="SM00063">
    <property type="entry name" value="FRI"/>
    <property type="match status" value="1"/>
</dbReference>
<dbReference type="InterPro" id="IPR015526">
    <property type="entry name" value="Frizzled/SFRP"/>
</dbReference>
<dbReference type="SUPFAM" id="SSF63501">
    <property type="entry name" value="Frizzled cysteine-rich domain"/>
    <property type="match status" value="1"/>
</dbReference>
<keyword evidence="14" id="KW-0807">Transducer</keyword>
<evidence type="ECO:0000256" key="13">
    <source>
        <dbReference type="ARBA" id="ARBA00023180"/>
    </source>
</evidence>
<keyword evidence="12" id="KW-0675">Receptor</keyword>
<dbReference type="GO" id="GO:0005615">
    <property type="term" value="C:extracellular space"/>
    <property type="evidence" value="ECO:0007669"/>
    <property type="project" value="TreeGrafter"/>
</dbReference>
<evidence type="ECO:0000256" key="8">
    <source>
        <dbReference type="ARBA" id="ARBA00022989"/>
    </source>
</evidence>
<dbReference type="CDD" id="cd07448">
    <property type="entry name" value="CRD_FZ4"/>
    <property type="match status" value="1"/>
</dbReference>
<evidence type="ECO:0000256" key="16">
    <source>
        <dbReference type="SAM" id="MobiDB-lite"/>
    </source>
</evidence>
<dbReference type="PANTHER" id="PTHR11309:SF99">
    <property type="entry name" value="FRIZZLED-4"/>
    <property type="match status" value="1"/>
</dbReference>
<keyword evidence="8 17" id="KW-1133">Transmembrane helix</keyword>
<feature type="transmembrane region" description="Helical" evidence="17">
    <location>
        <begin position="194"/>
        <end position="215"/>
    </location>
</feature>
<evidence type="ECO:0000313" key="21">
    <source>
        <dbReference type="EMBL" id="KAF7997329.1"/>
    </source>
</evidence>
<keyword evidence="22" id="KW-1185">Reference proteome</keyword>
<evidence type="ECO:0000259" key="19">
    <source>
        <dbReference type="PROSITE" id="PS50038"/>
    </source>
</evidence>
<feature type="transmembrane region" description="Helical" evidence="17">
    <location>
        <begin position="455"/>
        <end position="478"/>
    </location>
</feature>
<dbReference type="Pfam" id="PF01392">
    <property type="entry name" value="Fz"/>
    <property type="match status" value="1"/>
</dbReference>
<dbReference type="GO" id="GO:0016020">
    <property type="term" value="C:membrane"/>
    <property type="evidence" value="ECO:0007669"/>
    <property type="project" value="UniProtKB-SubCell"/>
</dbReference>
<feature type="domain" description="G-protein coupled receptors family 2 profile 2" evidence="20">
    <location>
        <begin position="191"/>
        <end position="410"/>
    </location>
</feature>
<evidence type="ECO:0000256" key="9">
    <source>
        <dbReference type="ARBA" id="ARBA00023040"/>
    </source>
</evidence>
<name>A0A834Y528_APHGI</name>
<dbReference type="InterPro" id="IPR041765">
    <property type="entry name" value="FZ4_CRD"/>
</dbReference>
<dbReference type="Pfam" id="PF01534">
    <property type="entry name" value="Frizzled"/>
    <property type="match status" value="1"/>
</dbReference>
<keyword evidence="5" id="KW-0879">Wnt signaling pathway</keyword>
<feature type="transmembrane region" description="Helical" evidence="17">
    <location>
        <begin position="289"/>
        <end position="314"/>
    </location>
</feature>
<evidence type="ECO:0000256" key="17">
    <source>
        <dbReference type="SAM" id="Phobius"/>
    </source>
</evidence>
<dbReference type="GO" id="GO:0035567">
    <property type="term" value="P:non-canonical Wnt signaling pathway"/>
    <property type="evidence" value="ECO:0007669"/>
    <property type="project" value="TreeGrafter"/>
</dbReference>
<dbReference type="Gene3D" id="1.20.1070.10">
    <property type="entry name" value="Rhodopsin 7-helix transmembrane proteins"/>
    <property type="match status" value="1"/>
</dbReference>
<dbReference type="PRINTS" id="PR00489">
    <property type="entry name" value="FRIZZLED"/>
</dbReference>
<evidence type="ECO:0000256" key="14">
    <source>
        <dbReference type="ARBA" id="ARBA00023224"/>
    </source>
</evidence>
<feature type="chain" id="PRO_5032460329" description="Frizzled-4" evidence="18">
    <location>
        <begin position="20"/>
        <end position="615"/>
    </location>
</feature>
<evidence type="ECO:0000256" key="18">
    <source>
        <dbReference type="SAM" id="SignalP"/>
    </source>
</evidence>
<reference evidence="21 22" key="1">
    <citation type="submission" date="2020-08" db="EMBL/GenBank/DDBJ databases">
        <title>Aphidius gifuensis genome sequencing and assembly.</title>
        <authorList>
            <person name="Du Z."/>
        </authorList>
    </citation>
    <scope>NUCLEOTIDE SEQUENCE [LARGE SCALE GENOMIC DNA]</scope>
    <source>
        <strain evidence="21">YNYX2018</strain>
        <tissue evidence="21">Adults</tissue>
    </source>
</reference>
<feature type="compositionally biased region" description="Basic residues" evidence="16">
    <location>
        <begin position="595"/>
        <end position="608"/>
    </location>
</feature>
<dbReference type="InterPro" id="IPR017981">
    <property type="entry name" value="GPCR_2-like_7TM"/>
</dbReference>
<feature type="transmembrane region" description="Helical" evidence="17">
    <location>
        <begin position="342"/>
        <end position="362"/>
    </location>
</feature>
<keyword evidence="10 17" id="KW-0472">Membrane</keyword>
<dbReference type="OrthoDB" id="5959102at2759"/>
<organism evidence="21 22">
    <name type="scientific">Aphidius gifuensis</name>
    <name type="common">Parasitoid wasp</name>
    <dbReference type="NCBI Taxonomy" id="684658"/>
    <lineage>
        <taxon>Eukaryota</taxon>
        <taxon>Metazoa</taxon>
        <taxon>Ecdysozoa</taxon>
        <taxon>Arthropoda</taxon>
        <taxon>Hexapoda</taxon>
        <taxon>Insecta</taxon>
        <taxon>Pterygota</taxon>
        <taxon>Neoptera</taxon>
        <taxon>Endopterygota</taxon>
        <taxon>Hymenoptera</taxon>
        <taxon>Apocrita</taxon>
        <taxon>Ichneumonoidea</taxon>
        <taxon>Braconidae</taxon>
        <taxon>Aphidiinae</taxon>
        <taxon>Aphidius</taxon>
    </lineage>
</organism>
<feature type="region of interest" description="Disordered" evidence="16">
    <location>
        <begin position="584"/>
        <end position="615"/>
    </location>
</feature>
<feature type="transmembrane region" description="Helical" evidence="17">
    <location>
        <begin position="501"/>
        <end position="524"/>
    </location>
</feature>
<evidence type="ECO:0000256" key="1">
    <source>
        <dbReference type="ARBA" id="ARBA00004141"/>
    </source>
</evidence>
<gene>
    <name evidence="21" type="ORF">HCN44_005606</name>
</gene>
<dbReference type="PROSITE" id="PS50261">
    <property type="entry name" value="G_PROTEIN_RECEP_F2_4"/>
    <property type="match status" value="1"/>
</dbReference>
<dbReference type="PROSITE" id="PS50038">
    <property type="entry name" value="FZ"/>
    <property type="match status" value="1"/>
</dbReference>
<feature type="transmembrane region" description="Helical" evidence="17">
    <location>
        <begin position="382"/>
        <end position="411"/>
    </location>
</feature>
<evidence type="ECO:0000256" key="5">
    <source>
        <dbReference type="ARBA" id="ARBA00022687"/>
    </source>
</evidence>
<dbReference type="Proteomes" id="UP000639338">
    <property type="component" value="Unassembled WGS sequence"/>
</dbReference>
<keyword evidence="6 17" id="KW-0812">Transmembrane</keyword>
<evidence type="ECO:0000256" key="12">
    <source>
        <dbReference type="ARBA" id="ARBA00023170"/>
    </source>
</evidence>
<keyword evidence="9" id="KW-0297">G-protein coupled receptor</keyword>
<feature type="transmembrane region" description="Helical" evidence="17">
    <location>
        <begin position="227"/>
        <end position="248"/>
    </location>
</feature>
<dbReference type="GO" id="GO:0017147">
    <property type="term" value="F:Wnt-protein binding"/>
    <property type="evidence" value="ECO:0007669"/>
    <property type="project" value="TreeGrafter"/>
</dbReference>
<feature type="disulfide bond" evidence="15">
    <location>
        <begin position="69"/>
        <end position="107"/>
    </location>
</feature>
<evidence type="ECO:0000259" key="20">
    <source>
        <dbReference type="PROSITE" id="PS50261"/>
    </source>
</evidence>